<dbReference type="Gene3D" id="3.30.2310.20">
    <property type="entry name" value="RelE-like"/>
    <property type="match status" value="1"/>
</dbReference>
<dbReference type="EMBL" id="CP049933">
    <property type="protein sequence ID" value="QIM18967.1"/>
    <property type="molecule type" value="Genomic_DNA"/>
</dbReference>
<evidence type="ECO:0000313" key="4">
    <source>
        <dbReference type="Proteomes" id="UP000503441"/>
    </source>
</evidence>
<dbReference type="Proteomes" id="UP000503441">
    <property type="component" value="Chromosome"/>
</dbReference>
<evidence type="ECO:0000313" key="3">
    <source>
        <dbReference type="EMBL" id="QIM18967.1"/>
    </source>
</evidence>
<organism evidence="3 4">
    <name type="scientific">Leucobacter coleopterorum</name>
    <dbReference type="NCBI Taxonomy" id="2714933"/>
    <lineage>
        <taxon>Bacteria</taxon>
        <taxon>Bacillati</taxon>
        <taxon>Actinomycetota</taxon>
        <taxon>Actinomycetes</taxon>
        <taxon>Micrococcales</taxon>
        <taxon>Microbacteriaceae</taxon>
        <taxon>Leucobacter</taxon>
    </lineage>
</organism>
<proteinExistence type="inferred from homology"/>
<reference evidence="3 4" key="1">
    <citation type="submission" date="2020-03" db="EMBL/GenBank/DDBJ databases">
        <title>Leucobacter sp. nov., isolated from beetles.</title>
        <authorList>
            <person name="Hyun D.-W."/>
            <person name="Bae J.-W."/>
        </authorList>
    </citation>
    <scope>NUCLEOTIDE SEQUENCE [LARGE SCALE GENOMIC DNA]</scope>
    <source>
        <strain evidence="3 4">HDW9A</strain>
    </source>
</reference>
<keyword evidence="2" id="KW-1277">Toxin-antitoxin system</keyword>
<dbReference type="InterPro" id="IPR007712">
    <property type="entry name" value="RelE/ParE_toxin"/>
</dbReference>
<dbReference type="SUPFAM" id="SSF143011">
    <property type="entry name" value="RelE-like"/>
    <property type="match status" value="1"/>
</dbReference>
<dbReference type="RefSeq" id="WP_166331072.1">
    <property type="nucleotide sequence ID" value="NZ_CP049933.1"/>
</dbReference>
<accession>A0ABX6K146</accession>
<dbReference type="Pfam" id="PF05016">
    <property type="entry name" value="ParE_toxin"/>
    <property type="match status" value="1"/>
</dbReference>
<evidence type="ECO:0000256" key="1">
    <source>
        <dbReference type="ARBA" id="ARBA00006226"/>
    </source>
</evidence>
<keyword evidence="4" id="KW-1185">Reference proteome</keyword>
<protein>
    <submittedName>
        <fullName evidence="3">Type II toxin-antitoxin system RelE/ParE family toxin</fullName>
    </submittedName>
</protein>
<dbReference type="PANTHER" id="PTHR35601">
    <property type="entry name" value="TOXIN RELE"/>
    <property type="match status" value="1"/>
</dbReference>
<evidence type="ECO:0000256" key="2">
    <source>
        <dbReference type="ARBA" id="ARBA00022649"/>
    </source>
</evidence>
<dbReference type="InterPro" id="IPR035093">
    <property type="entry name" value="RelE/ParE_toxin_dom_sf"/>
</dbReference>
<dbReference type="PANTHER" id="PTHR35601:SF1">
    <property type="entry name" value="TOXIN RELE"/>
    <property type="match status" value="1"/>
</dbReference>
<name>A0ABX6K146_9MICO</name>
<comment type="similarity">
    <text evidence="1">Belongs to the RelE toxin family.</text>
</comment>
<gene>
    <name evidence="3" type="ORF">G7066_10935</name>
</gene>
<sequence>MSYRVQVSPAAARELKRLDPHARRRVQAAIELLSEEPRPPAAKSLVNSGGSWRVRTGDYRIIYDIYEGEVLVLILRAGHRREVYCRGVPSQQG</sequence>